<gene>
    <name evidence="12" type="ORF">TBRA_LOCUS5744</name>
</gene>
<dbReference type="GO" id="GO:0004519">
    <property type="term" value="F:endonuclease activity"/>
    <property type="evidence" value="ECO:0007669"/>
    <property type="project" value="UniProtKB-KW"/>
</dbReference>
<dbReference type="GO" id="GO:0003964">
    <property type="term" value="F:RNA-directed DNA polymerase activity"/>
    <property type="evidence" value="ECO:0007669"/>
    <property type="project" value="UniProtKB-KW"/>
</dbReference>
<dbReference type="SUPFAM" id="SSF56672">
    <property type="entry name" value="DNA/RNA polymerases"/>
    <property type="match status" value="1"/>
</dbReference>
<dbReference type="Pfam" id="PF17921">
    <property type="entry name" value="Integrase_H2C2"/>
    <property type="match status" value="1"/>
</dbReference>
<dbReference type="Gene3D" id="3.10.10.10">
    <property type="entry name" value="HIV Type 1 Reverse Transcriptase, subunit A, domain 1"/>
    <property type="match status" value="1"/>
</dbReference>
<dbReference type="InterPro" id="IPR012337">
    <property type="entry name" value="RNaseH-like_sf"/>
</dbReference>
<dbReference type="AlphaFoldDB" id="A0A6H5IBG3"/>
<organism evidence="12 13">
    <name type="scientific">Trichogramma brassicae</name>
    <dbReference type="NCBI Taxonomy" id="86971"/>
    <lineage>
        <taxon>Eukaryota</taxon>
        <taxon>Metazoa</taxon>
        <taxon>Ecdysozoa</taxon>
        <taxon>Arthropoda</taxon>
        <taxon>Hexapoda</taxon>
        <taxon>Insecta</taxon>
        <taxon>Pterygota</taxon>
        <taxon>Neoptera</taxon>
        <taxon>Endopterygota</taxon>
        <taxon>Hymenoptera</taxon>
        <taxon>Apocrita</taxon>
        <taxon>Proctotrupomorpha</taxon>
        <taxon>Chalcidoidea</taxon>
        <taxon>Trichogrammatidae</taxon>
        <taxon>Trichogramma</taxon>
    </lineage>
</organism>
<dbReference type="Pfam" id="PF00665">
    <property type="entry name" value="rve"/>
    <property type="match status" value="1"/>
</dbReference>
<dbReference type="InterPro" id="IPR041577">
    <property type="entry name" value="RT_RNaseH_2"/>
</dbReference>
<dbReference type="InterPro" id="IPR034132">
    <property type="entry name" value="RP_Saci-like"/>
</dbReference>
<keyword evidence="7" id="KW-0378">Hydrolase</keyword>
<evidence type="ECO:0000256" key="7">
    <source>
        <dbReference type="ARBA" id="ARBA00022801"/>
    </source>
</evidence>
<dbReference type="PROSITE" id="PS50878">
    <property type="entry name" value="RT_POL"/>
    <property type="match status" value="1"/>
</dbReference>
<dbReference type="GO" id="GO:0003676">
    <property type="term" value="F:nucleic acid binding"/>
    <property type="evidence" value="ECO:0007669"/>
    <property type="project" value="InterPro"/>
</dbReference>
<feature type="domain" description="Integrase catalytic" evidence="11">
    <location>
        <begin position="718"/>
        <end position="837"/>
    </location>
</feature>
<dbReference type="GO" id="GO:0015074">
    <property type="term" value="P:DNA integration"/>
    <property type="evidence" value="ECO:0007669"/>
    <property type="project" value="InterPro"/>
</dbReference>
<dbReference type="PROSITE" id="PS50994">
    <property type="entry name" value="INTEGRASE"/>
    <property type="match status" value="1"/>
</dbReference>
<dbReference type="CDD" id="cd01647">
    <property type="entry name" value="RT_LTR"/>
    <property type="match status" value="1"/>
</dbReference>
<dbReference type="GO" id="GO:0006508">
    <property type="term" value="P:proteolysis"/>
    <property type="evidence" value="ECO:0007669"/>
    <property type="project" value="UniProtKB-KW"/>
</dbReference>
<evidence type="ECO:0000256" key="4">
    <source>
        <dbReference type="ARBA" id="ARBA00022695"/>
    </source>
</evidence>
<dbReference type="InterPro" id="IPR021109">
    <property type="entry name" value="Peptidase_aspartic_dom_sf"/>
</dbReference>
<dbReference type="Proteomes" id="UP000479190">
    <property type="component" value="Unassembled WGS sequence"/>
</dbReference>
<proteinExistence type="predicted"/>
<dbReference type="Pfam" id="PF17919">
    <property type="entry name" value="RT_RNaseH_2"/>
    <property type="match status" value="1"/>
</dbReference>
<sequence length="929" mass="104814">MERRLYIFDRGSNIRFLVDSGSVVSIVPRSFIRRPLQRQALRLQAANGTPISTYGNFDITLNLGLRRPYSWRFTVAGVDMAILGADFLSHHGLLLDLKNRRLLDSNTSVFATCFIGPTAQVHSISAIAAWTVPDGPFSADYNQLLNDVYKDEAEPGEMASIPDLPIHHRIVTFGQPVFTRPRRLAGERLVAAKREFDDLLQRGIIRPSSSQWASPIHLVPKPGGRWRVTGDYRQLNARTRPDRHPLPIIEDLLQEINGRVFSVVDLRRAFYQIPVAEEDIPKTAVTTPFGLFEFVGMPLGLRNSAQSFQHAMNHLLRNLDYVKCYQDDILVLSSNHEEHLRHLRGLFDVLQRAKLHVNWDKCQIGRTHVIFAGYEISPDGFKPPEPKSQAILDFPRPEDSTQLRRFIGMVNYYRRCLPHAAELMAPLSELLRGLTKKKEKLKWTPEAERAFTATKNGIATAVCSAFLFPDQPLSLHTDASNTAIGAVLNQQRDENSHVPLGFFSRKLSPTEQRYSTYDRELLAIFAAIKHFQRILEGRSFTIFTDHRPLSFALDQQSDKYSPRQARQLDFISQFDARIVYTPGPENVVADALSRVEVITMPTAITSARISAEQDKDDQLPHLLLKPRVKCHRLTIDGHPLVYVEGQGDMKPYLPVSLRREAFDAAHHLSHPSGRATAKRVALQYFWPSLRKDVGRWAKQCIPCQLSKVHRHNRAELGKFTTPDGRFDHIHLDIVKMPMSQGCQNCLTIIDRYTRWPQAIPLADIAAPTVARALFAGWISLFGTPLTITTDQGGQFESKLLAELGSMVGAKHVHTTPYHPKGNGMVERMHRTLKAALRCSPQTPWTLALPAVLLGLRTTFKEDLQASPSEMLFGTSSLQRCAQCQRLATFNTGPSSSRSSAAANMYSDVSTQFASRLSRRTRDRIEWSDA</sequence>
<reference evidence="12 13" key="1">
    <citation type="submission" date="2020-02" db="EMBL/GenBank/DDBJ databases">
        <authorList>
            <person name="Ferguson B K."/>
        </authorList>
    </citation>
    <scope>NUCLEOTIDE SEQUENCE [LARGE SCALE GENOMIC DNA]</scope>
</reference>
<dbReference type="InterPro" id="IPR043128">
    <property type="entry name" value="Rev_trsase/Diguanyl_cyclase"/>
</dbReference>
<dbReference type="Gene3D" id="1.10.340.70">
    <property type="match status" value="1"/>
</dbReference>
<evidence type="ECO:0000313" key="12">
    <source>
        <dbReference type="EMBL" id="CAB0033846.1"/>
    </source>
</evidence>
<dbReference type="InterPro" id="IPR036397">
    <property type="entry name" value="RNaseH_sf"/>
</dbReference>
<dbReference type="Pfam" id="PF00078">
    <property type="entry name" value="RVT_1"/>
    <property type="match status" value="1"/>
</dbReference>
<evidence type="ECO:0000256" key="6">
    <source>
        <dbReference type="ARBA" id="ARBA00022759"/>
    </source>
</evidence>
<keyword evidence="6" id="KW-0255">Endonuclease</keyword>
<dbReference type="InterPro" id="IPR050951">
    <property type="entry name" value="Retrovirus_Pol_polyprotein"/>
</dbReference>
<evidence type="ECO:0000256" key="5">
    <source>
        <dbReference type="ARBA" id="ARBA00022722"/>
    </source>
</evidence>
<dbReference type="EC" id="2.7.7.49" evidence="1"/>
<evidence type="ECO:0000259" key="11">
    <source>
        <dbReference type="PROSITE" id="PS50994"/>
    </source>
</evidence>
<name>A0A6H5IBG3_9HYME</name>
<dbReference type="InterPro" id="IPR043502">
    <property type="entry name" value="DNA/RNA_pol_sf"/>
</dbReference>
<dbReference type="SUPFAM" id="SSF53098">
    <property type="entry name" value="Ribonuclease H-like"/>
    <property type="match status" value="1"/>
</dbReference>
<dbReference type="InterPro" id="IPR001584">
    <property type="entry name" value="Integrase_cat-core"/>
</dbReference>
<keyword evidence="3" id="KW-0808">Transferase</keyword>
<dbReference type="SUPFAM" id="SSF50630">
    <property type="entry name" value="Acid proteases"/>
    <property type="match status" value="1"/>
</dbReference>
<protein>
    <recommendedName>
        <fullName evidence="1">RNA-directed DNA polymerase</fullName>
        <ecNumber evidence="1">2.7.7.49</ecNumber>
    </recommendedName>
</protein>
<dbReference type="InterPro" id="IPR000477">
    <property type="entry name" value="RT_dom"/>
</dbReference>
<feature type="domain" description="Reverse transcriptase" evidence="10">
    <location>
        <begin position="200"/>
        <end position="376"/>
    </location>
</feature>
<evidence type="ECO:0000313" key="13">
    <source>
        <dbReference type="Proteomes" id="UP000479190"/>
    </source>
</evidence>
<dbReference type="PANTHER" id="PTHR37984:SF5">
    <property type="entry name" value="PROTEIN NYNRIN-LIKE"/>
    <property type="match status" value="1"/>
</dbReference>
<dbReference type="FunFam" id="3.30.420.10:FF:000032">
    <property type="entry name" value="Retrovirus-related Pol polyprotein from transposon 297-like Protein"/>
    <property type="match status" value="1"/>
</dbReference>
<dbReference type="InterPro" id="IPR041588">
    <property type="entry name" value="Integrase_H2C2"/>
</dbReference>
<dbReference type="FunFam" id="2.40.70.10:FF:000130">
    <property type="entry name" value="Retrovirus-related Pol polyprotein from transposon opus-like Protein"/>
    <property type="match status" value="1"/>
</dbReference>
<dbReference type="GO" id="GO:0008233">
    <property type="term" value="F:peptidase activity"/>
    <property type="evidence" value="ECO:0007669"/>
    <property type="project" value="UniProtKB-KW"/>
</dbReference>
<keyword evidence="5" id="KW-0540">Nuclease</keyword>
<dbReference type="FunFam" id="3.10.20.370:FF:000001">
    <property type="entry name" value="Retrovirus-related Pol polyprotein from transposon 17.6-like protein"/>
    <property type="match status" value="1"/>
</dbReference>
<dbReference type="Gene3D" id="3.30.70.270">
    <property type="match status" value="2"/>
</dbReference>
<dbReference type="CDD" id="cd06094">
    <property type="entry name" value="RP_Saci_like"/>
    <property type="match status" value="1"/>
</dbReference>
<evidence type="ECO:0000256" key="9">
    <source>
        <dbReference type="ARBA" id="ARBA00023268"/>
    </source>
</evidence>
<keyword evidence="2" id="KW-0645">Protease</keyword>
<evidence type="ECO:0000256" key="2">
    <source>
        <dbReference type="ARBA" id="ARBA00022670"/>
    </source>
</evidence>
<dbReference type="GO" id="GO:0042575">
    <property type="term" value="C:DNA polymerase complex"/>
    <property type="evidence" value="ECO:0007669"/>
    <property type="project" value="UniProtKB-ARBA"/>
</dbReference>
<dbReference type="OrthoDB" id="7693345at2759"/>
<dbReference type="CDD" id="cd09274">
    <property type="entry name" value="RNase_HI_RT_Ty3"/>
    <property type="match status" value="1"/>
</dbReference>
<dbReference type="PANTHER" id="PTHR37984">
    <property type="entry name" value="PROTEIN CBG26694"/>
    <property type="match status" value="1"/>
</dbReference>
<evidence type="ECO:0000256" key="3">
    <source>
        <dbReference type="ARBA" id="ARBA00022679"/>
    </source>
</evidence>
<keyword evidence="9" id="KW-0511">Multifunctional enzyme</keyword>
<dbReference type="FunFam" id="3.30.70.270:FF:000020">
    <property type="entry name" value="Transposon Tf2-6 polyprotein-like Protein"/>
    <property type="match status" value="1"/>
</dbReference>
<dbReference type="Gene3D" id="2.40.70.10">
    <property type="entry name" value="Acid Proteases"/>
    <property type="match status" value="1"/>
</dbReference>
<evidence type="ECO:0000256" key="1">
    <source>
        <dbReference type="ARBA" id="ARBA00012493"/>
    </source>
</evidence>
<evidence type="ECO:0000256" key="8">
    <source>
        <dbReference type="ARBA" id="ARBA00022918"/>
    </source>
</evidence>
<dbReference type="FunFam" id="3.10.10.10:FF:000007">
    <property type="entry name" value="Retrovirus-related Pol polyprotein from transposon 17.6-like Protein"/>
    <property type="match status" value="1"/>
</dbReference>
<keyword evidence="13" id="KW-1185">Reference proteome</keyword>
<evidence type="ECO:0000259" key="10">
    <source>
        <dbReference type="PROSITE" id="PS50878"/>
    </source>
</evidence>
<dbReference type="Gene3D" id="3.30.420.10">
    <property type="entry name" value="Ribonuclease H-like superfamily/Ribonuclease H"/>
    <property type="match status" value="1"/>
</dbReference>
<accession>A0A6H5IBG3</accession>
<keyword evidence="8" id="KW-0695">RNA-directed DNA polymerase</keyword>
<keyword evidence="4" id="KW-0548">Nucleotidyltransferase</keyword>
<dbReference type="EMBL" id="CADCXV010000727">
    <property type="protein sequence ID" value="CAB0033846.1"/>
    <property type="molecule type" value="Genomic_DNA"/>
</dbReference>